<evidence type="ECO:0000256" key="11">
    <source>
        <dbReference type="ARBA" id="ARBA00023203"/>
    </source>
</evidence>
<evidence type="ECO:0000256" key="13">
    <source>
        <dbReference type="ARBA" id="ARBA00023329"/>
    </source>
</evidence>
<keyword evidence="9" id="KW-0333">Golgi apparatus</keyword>
<dbReference type="Gene3D" id="3.30.470.20">
    <property type="entry name" value="ATP-grasp fold, B domain"/>
    <property type="match status" value="1"/>
</dbReference>
<dbReference type="InterPro" id="IPR001359">
    <property type="entry name" value="Synapsin"/>
</dbReference>
<keyword evidence="10" id="KW-0325">Glycoprotein</keyword>
<keyword evidence="12" id="KW-0966">Cell projection</keyword>
<keyword evidence="7" id="KW-0677">Repeat</keyword>
<evidence type="ECO:0000313" key="18">
    <source>
        <dbReference type="EMBL" id="CAE2195481.1"/>
    </source>
</evidence>
<evidence type="ECO:0000256" key="12">
    <source>
        <dbReference type="ARBA" id="ARBA00023273"/>
    </source>
</evidence>
<comment type="subunit">
    <text evidence="16">Homodimer. Can form oligomers with SYN2. Interacts with CAPON. Forms a ternary complex with NOS1. Isoform Ib interacts with PRNP.</text>
</comment>
<dbReference type="InterPro" id="IPR020898">
    <property type="entry name" value="Synapsin_ATP-bd_dom"/>
</dbReference>
<dbReference type="EMBL" id="HBKO01001689">
    <property type="protein sequence ID" value="CAE2195481.1"/>
    <property type="molecule type" value="Transcribed_RNA"/>
</dbReference>
<dbReference type="PANTHER" id="PTHR10841">
    <property type="entry name" value="SYNAPSIN"/>
    <property type="match status" value="1"/>
</dbReference>
<keyword evidence="5" id="KW-0488">Methylation</keyword>
<dbReference type="GO" id="GO:0005794">
    <property type="term" value="C:Golgi apparatus"/>
    <property type="evidence" value="ECO:0007669"/>
    <property type="project" value="UniProtKB-SubCell"/>
</dbReference>
<keyword evidence="13" id="KW-0968">Cytoplasmic vesicle</keyword>
<keyword evidence="6" id="KW-0597">Phosphoprotein</keyword>
<dbReference type="PRINTS" id="PR01368">
    <property type="entry name" value="SYNAPSIN"/>
</dbReference>
<dbReference type="PANTHER" id="PTHR10841:SF24">
    <property type="entry name" value="SYNAPSIN-1"/>
    <property type="match status" value="1"/>
</dbReference>
<comment type="subcellular location">
    <subcellularLocation>
        <location evidence="1">Cytoplasmic vesicle</location>
        <location evidence="1">Secretory vesicle</location>
        <location evidence="1">Synaptic vesicle</location>
    </subcellularLocation>
    <subcellularLocation>
        <location evidence="2">Golgi apparatus</location>
    </subcellularLocation>
    <subcellularLocation>
        <location evidence="15">Presynapse</location>
    </subcellularLocation>
</comment>
<dbReference type="Pfam" id="PF02750">
    <property type="entry name" value="Synapsin_C"/>
    <property type="match status" value="1"/>
</dbReference>
<dbReference type="SUPFAM" id="SSF56059">
    <property type="entry name" value="Glutathione synthetase ATP-binding domain-like"/>
    <property type="match status" value="1"/>
</dbReference>
<evidence type="ECO:0000256" key="1">
    <source>
        <dbReference type="ARBA" id="ARBA00004234"/>
    </source>
</evidence>
<organism evidence="18">
    <name type="scientific">Prymnesium polylepis</name>
    <dbReference type="NCBI Taxonomy" id="72548"/>
    <lineage>
        <taxon>Eukaryota</taxon>
        <taxon>Haptista</taxon>
        <taxon>Haptophyta</taxon>
        <taxon>Prymnesiophyceae</taxon>
        <taxon>Prymnesiales</taxon>
        <taxon>Prymnesiaceae</taxon>
        <taxon>Prymnesium</taxon>
    </lineage>
</organism>
<keyword evidence="8" id="KW-0770">Synapse</keyword>
<evidence type="ECO:0000256" key="7">
    <source>
        <dbReference type="ARBA" id="ARBA00022737"/>
    </source>
</evidence>
<dbReference type="GO" id="GO:0003779">
    <property type="term" value="F:actin binding"/>
    <property type="evidence" value="ECO:0007669"/>
    <property type="project" value="UniProtKB-KW"/>
</dbReference>
<evidence type="ECO:0000256" key="4">
    <source>
        <dbReference type="ARBA" id="ARBA00017852"/>
    </source>
</evidence>
<evidence type="ECO:0000256" key="6">
    <source>
        <dbReference type="ARBA" id="ARBA00022553"/>
    </source>
</evidence>
<accession>A0A7S4M1W5</accession>
<evidence type="ECO:0000256" key="2">
    <source>
        <dbReference type="ARBA" id="ARBA00004555"/>
    </source>
</evidence>
<evidence type="ECO:0000256" key="9">
    <source>
        <dbReference type="ARBA" id="ARBA00023034"/>
    </source>
</evidence>
<dbReference type="GO" id="GO:0031410">
    <property type="term" value="C:cytoplasmic vesicle"/>
    <property type="evidence" value="ECO:0007669"/>
    <property type="project" value="UniProtKB-KW"/>
</dbReference>
<name>A0A7S4M1W5_9EUKA</name>
<evidence type="ECO:0000256" key="14">
    <source>
        <dbReference type="ARBA" id="ARBA00029646"/>
    </source>
</evidence>
<protein>
    <recommendedName>
        <fullName evidence="4">Synapsin-1</fullName>
    </recommendedName>
    <alternativeName>
        <fullName evidence="14">Synapsin I</fullName>
    </alternativeName>
</protein>
<proteinExistence type="inferred from homology"/>
<feature type="domain" description="Synapsin ATP-binding" evidence="17">
    <location>
        <begin position="6"/>
        <end position="122"/>
    </location>
</feature>
<sequence>MMPNEHCFAEPFIVGACDLRIQKIGAHCRAFRRRDVAGEWKTNTGTAVMEELACEPRWQAWADAAAGIFGGLDILTVDAIVEEGTGKEWIIEVNGTSSGLHPDHAAEDNEHIAELVLAKMNKCVAQR</sequence>
<gene>
    <name evidence="18" type="ORF">CPOL0286_LOCUS834</name>
</gene>
<keyword evidence="11" id="KW-0009">Actin-binding</keyword>
<reference evidence="18" key="1">
    <citation type="submission" date="2021-01" db="EMBL/GenBank/DDBJ databases">
        <authorList>
            <person name="Corre E."/>
            <person name="Pelletier E."/>
            <person name="Niang G."/>
            <person name="Scheremetjew M."/>
            <person name="Finn R."/>
            <person name="Kale V."/>
            <person name="Holt S."/>
            <person name="Cochrane G."/>
            <person name="Meng A."/>
            <person name="Brown T."/>
            <person name="Cohen L."/>
        </authorList>
    </citation>
    <scope>NUCLEOTIDE SEQUENCE</scope>
    <source>
        <strain evidence="18">UIO037</strain>
    </source>
</reference>
<comment type="similarity">
    <text evidence="3">Belongs to the synapsin family.</text>
</comment>
<evidence type="ECO:0000256" key="10">
    <source>
        <dbReference type="ARBA" id="ARBA00023180"/>
    </source>
</evidence>
<evidence type="ECO:0000256" key="16">
    <source>
        <dbReference type="ARBA" id="ARBA00046960"/>
    </source>
</evidence>
<evidence type="ECO:0000256" key="3">
    <source>
        <dbReference type="ARBA" id="ARBA00008243"/>
    </source>
</evidence>
<evidence type="ECO:0000256" key="15">
    <source>
        <dbReference type="ARBA" id="ARBA00034106"/>
    </source>
</evidence>
<evidence type="ECO:0000256" key="5">
    <source>
        <dbReference type="ARBA" id="ARBA00022481"/>
    </source>
</evidence>
<dbReference type="AlphaFoldDB" id="A0A7S4M1W5"/>
<evidence type="ECO:0000259" key="17">
    <source>
        <dbReference type="Pfam" id="PF02750"/>
    </source>
</evidence>
<evidence type="ECO:0000256" key="8">
    <source>
        <dbReference type="ARBA" id="ARBA00023018"/>
    </source>
</evidence>